<name>A0A1M6E0N2_9BACT</name>
<feature type="domain" description="Glycosyl hydrolase-like 10" evidence="2">
    <location>
        <begin position="58"/>
        <end position="320"/>
    </location>
</feature>
<organism evidence="4 5">
    <name type="scientific">Tangfeifania diversioriginum</name>
    <dbReference type="NCBI Taxonomy" id="1168035"/>
    <lineage>
        <taxon>Bacteria</taxon>
        <taxon>Pseudomonadati</taxon>
        <taxon>Bacteroidota</taxon>
        <taxon>Bacteroidia</taxon>
        <taxon>Marinilabiliales</taxon>
        <taxon>Prolixibacteraceae</taxon>
        <taxon>Tangfeifania</taxon>
    </lineage>
</organism>
<dbReference type="GO" id="GO:0016787">
    <property type="term" value="F:hydrolase activity"/>
    <property type="evidence" value="ECO:0007669"/>
    <property type="project" value="UniProtKB-KW"/>
</dbReference>
<dbReference type="Proteomes" id="UP000184050">
    <property type="component" value="Unassembled WGS sequence"/>
</dbReference>
<evidence type="ECO:0000313" key="5">
    <source>
        <dbReference type="Proteomes" id="UP000184050"/>
    </source>
</evidence>
<dbReference type="Pfam" id="PF16373">
    <property type="entry name" value="DUF4985"/>
    <property type="match status" value="1"/>
</dbReference>
<dbReference type="STRING" id="1168035.SAMN05444280_10610"/>
<keyword evidence="4" id="KW-0378">Hydrolase</keyword>
<protein>
    <submittedName>
        <fullName evidence="4">Glycosyl hydrolase-like 10</fullName>
    </submittedName>
</protein>
<evidence type="ECO:0000256" key="1">
    <source>
        <dbReference type="ARBA" id="ARBA00022729"/>
    </source>
</evidence>
<feature type="domain" description="DUF4985" evidence="3">
    <location>
        <begin position="330"/>
        <end position="433"/>
    </location>
</feature>
<sequence length="445" mass="50558">MLFLFAMKIKFYIAFFYLLIHASCSSPEGNKLGDDEVQWKEPPVQQPSVPVSEKPKILWIDASANFEYLANSKENVRNCLVKAKNTGFTEVVVDVRPTCGDVLYESGIVEQIKKLGNIERTATWDYLGTFIEEAHNLGLKVNANINIMVGGNIRDGGVLYRETDKSSWATQLYYPSGIISIMDDEKSHAKFFNPVNPEVQTYLLSIVEDLAQNYSNVDGIILDRARFNSIESDFSPLTKVEFEKYIGTTVNSFPYSVFTWKGDKVEPGTHYKKWLEFRAKTIYDLFENARKKVKEINPDIKFGTYTGSWYSSYYNEGVNWASNRFDASLHYSWATPEYKNYGYASLLDLYMTGAYGQTLYGAENEWSVEGAILNAKKVTLGDVAVCGSLYGLNFENKPNDAEEAVFIALTVGDGLMFFDMIYLNMYNQWDAVKKGIDRAIEYSNN</sequence>
<dbReference type="InterPro" id="IPR052177">
    <property type="entry name" value="Divisome_Glycosyl_Hydrolase"/>
</dbReference>
<gene>
    <name evidence="4" type="ORF">SAMN05444280_10610</name>
</gene>
<dbReference type="SUPFAM" id="SSF51445">
    <property type="entry name" value="(Trans)glycosidases"/>
    <property type="match status" value="1"/>
</dbReference>
<keyword evidence="1" id="KW-0732">Signal</keyword>
<dbReference type="Gene3D" id="3.20.20.80">
    <property type="entry name" value="Glycosidases"/>
    <property type="match status" value="1"/>
</dbReference>
<keyword evidence="5" id="KW-1185">Reference proteome</keyword>
<accession>A0A1M6E0N2</accession>
<dbReference type="Pfam" id="PF02638">
    <property type="entry name" value="GHL10"/>
    <property type="match status" value="1"/>
</dbReference>
<dbReference type="InterPro" id="IPR032280">
    <property type="entry name" value="DUF4985"/>
</dbReference>
<reference evidence="4 5" key="1">
    <citation type="submission" date="2016-11" db="EMBL/GenBank/DDBJ databases">
        <authorList>
            <person name="Jaros S."/>
            <person name="Januszkiewicz K."/>
            <person name="Wedrychowicz H."/>
        </authorList>
    </citation>
    <scope>NUCLEOTIDE SEQUENCE [LARGE SCALE GENOMIC DNA]</scope>
    <source>
        <strain evidence="4 5">DSM 27063</strain>
    </source>
</reference>
<dbReference type="PANTHER" id="PTHR43405">
    <property type="entry name" value="GLYCOSYL HYDROLASE DIGH"/>
    <property type="match status" value="1"/>
</dbReference>
<dbReference type="AlphaFoldDB" id="A0A1M6E0N2"/>
<dbReference type="EMBL" id="FQZE01000006">
    <property type="protein sequence ID" value="SHI78963.1"/>
    <property type="molecule type" value="Genomic_DNA"/>
</dbReference>
<proteinExistence type="predicted"/>
<dbReference type="InterPro" id="IPR003790">
    <property type="entry name" value="GHL10"/>
</dbReference>
<evidence type="ECO:0000313" key="4">
    <source>
        <dbReference type="EMBL" id="SHI78963.1"/>
    </source>
</evidence>
<dbReference type="OrthoDB" id="9760892at2"/>
<evidence type="ECO:0000259" key="3">
    <source>
        <dbReference type="Pfam" id="PF16373"/>
    </source>
</evidence>
<dbReference type="InterPro" id="IPR017853">
    <property type="entry name" value="GH"/>
</dbReference>
<dbReference type="PANTHER" id="PTHR43405:SF1">
    <property type="entry name" value="GLYCOSYL HYDROLASE DIGH"/>
    <property type="match status" value="1"/>
</dbReference>
<evidence type="ECO:0000259" key="2">
    <source>
        <dbReference type="Pfam" id="PF02638"/>
    </source>
</evidence>